<organism evidence="7 8">
    <name type="scientific">Symbiodinium pilosum</name>
    <name type="common">Dinoflagellate</name>
    <dbReference type="NCBI Taxonomy" id="2952"/>
    <lineage>
        <taxon>Eukaryota</taxon>
        <taxon>Sar</taxon>
        <taxon>Alveolata</taxon>
        <taxon>Dinophyceae</taxon>
        <taxon>Suessiales</taxon>
        <taxon>Symbiodiniaceae</taxon>
        <taxon>Symbiodinium</taxon>
    </lineage>
</organism>
<evidence type="ECO:0000256" key="1">
    <source>
        <dbReference type="ARBA" id="ARBA00004141"/>
    </source>
</evidence>
<evidence type="ECO:0000256" key="6">
    <source>
        <dbReference type="RuleBase" id="RU365102"/>
    </source>
</evidence>
<dbReference type="PROSITE" id="PS01214">
    <property type="entry name" value="UPF0016"/>
    <property type="match status" value="1"/>
</dbReference>
<accession>A0A812L9S4</accession>
<comment type="caution">
    <text evidence="6">Lacks conserved residue(s) required for the propagation of feature annotation.</text>
</comment>
<keyword evidence="5 6" id="KW-0472">Membrane</keyword>
<comment type="similarity">
    <text evidence="2 6">Belongs to the GDT1 family.</text>
</comment>
<protein>
    <recommendedName>
        <fullName evidence="6">GDT1 family protein</fullName>
    </recommendedName>
</protein>
<dbReference type="AlphaFoldDB" id="A0A812L9S4"/>
<dbReference type="GO" id="GO:0032472">
    <property type="term" value="P:Golgi calcium ion transport"/>
    <property type="evidence" value="ECO:0007669"/>
    <property type="project" value="TreeGrafter"/>
</dbReference>
<dbReference type="GO" id="GO:0005794">
    <property type="term" value="C:Golgi apparatus"/>
    <property type="evidence" value="ECO:0007669"/>
    <property type="project" value="TreeGrafter"/>
</dbReference>
<dbReference type="EMBL" id="CAJNIZ010005669">
    <property type="protein sequence ID" value="CAE7243568.1"/>
    <property type="molecule type" value="Genomic_DNA"/>
</dbReference>
<dbReference type="GO" id="GO:0016020">
    <property type="term" value="C:membrane"/>
    <property type="evidence" value="ECO:0007669"/>
    <property type="project" value="UniProtKB-SubCell"/>
</dbReference>
<evidence type="ECO:0000256" key="3">
    <source>
        <dbReference type="ARBA" id="ARBA00022692"/>
    </source>
</evidence>
<reference evidence="7" key="1">
    <citation type="submission" date="2021-02" db="EMBL/GenBank/DDBJ databases">
        <authorList>
            <person name="Dougan E. K."/>
            <person name="Rhodes N."/>
            <person name="Thang M."/>
            <person name="Chan C."/>
        </authorList>
    </citation>
    <scope>NUCLEOTIDE SEQUENCE</scope>
</reference>
<dbReference type="GO" id="GO:0032468">
    <property type="term" value="P:Golgi calcium ion homeostasis"/>
    <property type="evidence" value="ECO:0007669"/>
    <property type="project" value="TreeGrafter"/>
</dbReference>
<dbReference type="GO" id="GO:0015085">
    <property type="term" value="F:calcium ion transmembrane transporter activity"/>
    <property type="evidence" value="ECO:0007669"/>
    <property type="project" value="TreeGrafter"/>
</dbReference>
<sequence>MAGKMFQKCSRSLRQHRRQVLLLWIAACWCILGRGGAFVPAPAPAVGTSSSRPLELAAPLGALSVALAPAAAHAEAAAVEATIDPQDAIVQAFALTFVSEIGDKTFFIAAILAAGSSAAEGLSQKVLTFIGAISALAVMTVIAVSIGQIFHAVPDAAGGLPIDDYASILAQSACKPWFGYFGVKLLLDASTMSDDGSILAEEKEEAEEAVNESLPEWVTKLAIPALVVQAFLLVFAAEVGDRSFISAAALSAQGGPEGAAAVFVGAIAAHGIATLLAVALGDLISTYVSELWQQLGPVMHEGHVSMCCSLRLPDVYMLPKERTLTYIGGALFIFFAATSTVNVVGTLS</sequence>
<feature type="transmembrane region" description="Helical" evidence="6">
    <location>
        <begin position="221"/>
        <end position="239"/>
    </location>
</feature>
<name>A0A812L9S4_SYMPI</name>
<dbReference type="OrthoDB" id="442680at2759"/>
<gene>
    <name evidence="7" type="ORF">SPIL2461_LOCUS4352</name>
</gene>
<comment type="caution">
    <text evidence="7">The sequence shown here is derived from an EMBL/GenBank/DDBJ whole genome shotgun (WGS) entry which is preliminary data.</text>
</comment>
<dbReference type="Pfam" id="PF01169">
    <property type="entry name" value="GDT1"/>
    <property type="match status" value="2"/>
</dbReference>
<feature type="transmembrane region" description="Helical" evidence="6">
    <location>
        <begin position="260"/>
        <end position="281"/>
    </location>
</feature>
<feature type="transmembrane region" description="Helical" evidence="6">
    <location>
        <begin position="324"/>
        <end position="345"/>
    </location>
</feature>
<keyword evidence="4 6" id="KW-1133">Transmembrane helix</keyword>
<evidence type="ECO:0000313" key="8">
    <source>
        <dbReference type="Proteomes" id="UP000649617"/>
    </source>
</evidence>
<keyword evidence="8" id="KW-1185">Reference proteome</keyword>
<dbReference type="InterPro" id="IPR001727">
    <property type="entry name" value="GDT1-like"/>
</dbReference>
<comment type="subcellular location">
    <subcellularLocation>
        <location evidence="1 6">Membrane</location>
        <topology evidence="1 6">Multi-pass membrane protein</topology>
    </subcellularLocation>
</comment>
<dbReference type="PANTHER" id="PTHR12608">
    <property type="entry name" value="TRANSMEMBRANE PROTEIN HTP-1 RELATED"/>
    <property type="match status" value="1"/>
</dbReference>
<evidence type="ECO:0000256" key="2">
    <source>
        <dbReference type="ARBA" id="ARBA00009190"/>
    </source>
</evidence>
<evidence type="ECO:0000313" key="7">
    <source>
        <dbReference type="EMBL" id="CAE7243568.1"/>
    </source>
</evidence>
<evidence type="ECO:0000256" key="4">
    <source>
        <dbReference type="ARBA" id="ARBA00022989"/>
    </source>
</evidence>
<keyword evidence="3 6" id="KW-0812">Transmembrane</keyword>
<feature type="transmembrane region" description="Helical" evidence="6">
    <location>
        <begin position="126"/>
        <end position="150"/>
    </location>
</feature>
<dbReference type="PANTHER" id="PTHR12608:SF6">
    <property type="entry name" value="PROTEIN PAM71, CHLOROPLASTIC"/>
    <property type="match status" value="1"/>
</dbReference>
<dbReference type="Proteomes" id="UP000649617">
    <property type="component" value="Unassembled WGS sequence"/>
</dbReference>
<dbReference type="GO" id="GO:0005384">
    <property type="term" value="F:manganese ion transmembrane transporter activity"/>
    <property type="evidence" value="ECO:0007669"/>
    <property type="project" value="TreeGrafter"/>
</dbReference>
<evidence type="ECO:0000256" key="5">
    <source>
        <dbReference type="ARBA" id="ARBA00023136"/>
    </source>
</evidence>
<dbReference type="InterPro" id="IPR049555">
    <property type="entry name" value="GDT1-like_CS"/>
</dbReference>
<proteinExistence type="inferred from homology"/>